<dbReference type="Gene3D" id="3.40.50.150">
    <property type="entry name" value="Vaccinia Virus protein VP39"/>
    <property type="match status" value="1"/>
</dbReference>
<reference evidence="3 4" key="1">
    <citation type="submission" date="2019-07" db="EMBL/GenBank/DDBJ databases">
        <title>R&amp;d 2014.</title>
        <authorList>
            <person name="Klenk H.-P."/>
        </authorList>
    </citation>
    <scope>NUCLEOTIDE SEQUENCE [LARGE SCALE GENOMIC DNA]</scope>
    <source>
        <strain evidence="3 4">DSM 45764</strain>
    </source>
</reference>
<dbReference type="OrthoDB" id="3286690at2"/>
<dbReference type="InterPro" id="IPR041698">
    <property type="entry name" value="Methyltransf_25"/>
</dbReference>
<sequence length="267" mass="28775">MTDQLTTTDWRRLLHDWDRQQSGYLRHREERFTAALDALDELVGDRLAAGGTVLDLACGPGSFGARVLERFPAASVVAVDMDPVLVAVGAGALGDADGRLRWVDADLRDPGWPQRLPVTQVDAVVSSTALHWLSAAQLAATYRRVAALLPAGGVLANADNMAHGLGQPALTRLSEAAERRRAEQAFGADGVPDWDAWWSAALAAPELAGAVAERERRNAAERGPEDHEPGTRLTSLRMHEAALAEAGFSEIGTVWQDHDDRVLLAVR</sequence>
<protein>
    <submittedName>
        <fullName evidence="3">Methyltransferase family protein</fullName>
    </submittedName>
</protein>
<dbReference type="Proteomes" id="UP000321490">
    <property type="component" value="Unassembled WGS sequence"/>
</dbReference>
<dbReference type="AlphaFoldDB" id="A0A562IR21"/>
<name>A0A562IR21_9ACTN</name>
<dbReference type="GO" id="GO:0008168">
    <property type="term" value="F:methyltransferase activity"/>
    <property type="evidence" value="ECO:0007669"/>
    <property type="project" value="UniProtKB-KW"/>
</dbReference>
<evidence type="ECO:0000256" key="1">
    <source>
        <dbReference type="SAM" id="MobiDB-lite"/>
    </source>
</evidence>
<dbReference type="InterPro" id="IPR029063">
    <property type="entry name" value="SAM-dependent_MTases_sf"/>
</dbReference>
<dbReference type="PANTHER" id="PTHR43591">
    <property type="entry name" value="METHYLTRANSFERASE"/>
    <property type="match status" value="1"/>
</dbReference>
<dbReference type="SUPFAM" id="SSF53335">
    <property type="entry name" value="S-adenosyl-L-methionine-dependent methyltransferases"/>
    <property type="match status" value="1"/>
</dbReference>
<dbReference type="GO" id="GO:0032259">
    <property type="term" value="P:methylation"/>
    <property type="evidence" value="ECO:0007669"/>
    <property type="project" value="UniProtKB-KW"/>
</dbReference>
<evidence type="ECO:0000313" key="4">
    <source>
        <dbReference type="Proteomes" id="UP000321490"/>
    </source>
</evidence>
<organism evidence="3 4">
    <name type="scientific">Modestobacter roseus</name>
    <dbReference type="NCBI Taxonomy" id="1181884"/>
    <lineage>
        <taxon>Bacteria</taxon>
        <taxon>Bacillati</taxon>
        <taxon>Actinomycetota</taxon>
        <taxon>Actinomycetes</taxon>
        <taxon>Geodermatophilales</taxon>
        <taxon>Geodermatophilaceae</taxon>
        <taxon>Modestobacter</taxon>
    </lineage>
</organism>
<keyword evidence="4" id="KW-1185">Reference proteome</keyword>
<dbReference type="CDD" id="cd02440">
    <property type="entry name" value="AdoMet_MTases"/>
    <property type="match status" value="1"/>
</dbReference>
<evidence type="ECO:0000313" key="3">
    <source>
        <dbReference type="EMBL" id="TWH73163.1"/>
    </source>
</evidence>
<gene>
    <name evidence="3" type="ORF">JD78_01686</name>
</gene>
<dbReference type="PANTHER" id="PTHR43591:SF108">
    <property type="entry name" value="S-ADENOSYL-L-METHIONINE-DEPENDENT METHYLTRANSFERASE"/>
    <property type="match status" value="1"/>
</dbReference>
<feature type="region of interest" description="Disordered" evidence="1">
    <location>
        <begin position="212"/>
        <end position="232"/>
    </location>
</feature>
<dbReference type="EMBL" id="VLKF01000001">
    <property type="protein sequence ID" value="TWH73163.1"/>
    <property type="molecule type" value="Genomic_DNA"/>
</dbReference>
<accession>A0A562IR21</accession>
<comment type="caution">
    <text evidence="3">The sequence shown here is derived from an EMBL/GenBank/DDBJ whole genome shotgun (WGS) entry which is preliminary data.</text>
</comment>
<proteinExistence type="predicted"/>
<dbReference type="Pfam" id="PF13649">
    <property type="entry name" value="Methyltransf_25"/>
    <property type="match status" value="1"/>
</dbReference>
<evidence type="ECO:0000259" key="2">
    <source>
        <dbReference type="Pfam" id="PF13649"/>
    </source>
</evidence>
<keyword evidence="3" id="KW-0489">Methyltransferase</keyword>
<dbReference type="RefSeq" id="WP_153361216.1">
    <property type="nucleotide sequence ID" value="NZ_JABGDC010000124.1"/>
</dbReference>
<feature type="compositionally biased region" description="Basic and acidic residues" evidence="1">
    <location>
        <begin position="212"/>
        <end position="230"/>
    </location>
</feature>
<feature type="domain" description="Methyltransferase" evidence="2">
    <location>
        <begin position="53"/>
        <end position="153"/>
    </location>
</feature>
<keyword evidence="3" id="KW-0808">Transferase</keyword>